<keyword evidence="3" id="KW-0547">Nucleotide-binding</keyword>
<dbReference type="EMBL" id="CP023668">
    <property type="protein sequence ID" value="ATG97813.1"/>
    <property type="molecule type" value="Genomic_DNA"/>
</dbReference>
<dbReference type="GO" id="GO:0016887">
    <property type="term" value="F:ATP hydrolysis activity"/>
    <property type="evidence" value="ECO:0007669"/>
    <property type="project" value="InterPro"/>
</dbReference>
<dbReference type="SMART" id="SM00382">
    <property type="entry name" value="AAA"/>
    <property type="match status" value="1"/>
</dbReference>
<dbReference type="GO" id="GO:0015833">
    <property type="term" value="P:peptide transport"/>
    <property type="evidence" value="ECO:0007669"/>
    <property type="project" value="InterPro"/>
</dbReference>
<dbReference type="SUPFAM" id="SSF52540">
    <property type="entry name" value="P-loop containing nucleoside triphosphate hydrolases"/>
    <property type="match status" value="2"/>
</dbReference>
<evidence type="ECO:0000256" key="2">
    <source>
        <dbReference type="ARBA" id="ARBA00022448"/>
    </source>
</evidence>
<dbReference type="PANTHER" id="PTHR43776:SF7">
    <property type="entry name" value="D,D-DIPEPTIDE TRANSPORT ATP-BINDING PROTEIN DDPF-RELATED"/>
    <property type="match status" value="1"/>
</dbReference>
<keyword evidence="4 6" id="KW-0067">ATP-binding</keyword>
<dbReference type="KEGG" id="mlac:CP520_00540"/>
<dbReference type="InterPro" id="IPR013563">
    <property type="entry name" value="Oligopep_ABC_C"/>
</dbReference>
<dbReference type="GO" id="GO:0055085">
    <property type="term" value="P:transmembrane transport"/>
    <property type="evidence" value="ECO:0007669"/>
    <property type="project" value="UniProtKB-ARBA"/>
</dbReference>
<dbReference type="Pfam" id="PF00005">
    <property type="entry name" value="ABC_tran"/>
    <property type="match status" value="2"/>
</dbReference>
<dbReference type="Gene3D" id="3.40.50.300">
    <property type="entry name" value="P-loop containing nucleotide triphosphate hydrolases"/>
    <property type="match status" value="2"/>
</dbReference>
<dbReference type="CDD" id="cd03257">
    <property type="entry name" value="ABC_NikE_OppD_transporters"/>
    <property type="match status" value="1"/>
</dbReference>
<dbReference type="InterPro" id="IPR017871">
    <property type="entry name" value="ABC_transporter-like_CS"/>
</dbReference>
<reference evidence="6 7" key="1">
    <citation type="submission" date="2017-09" db="EMBL/GenBank/DDBJ databases">
        <title>SPAdes assembly of the Mesoplasma lactucae genome.</title>
        <authorList>
            <person name="Knight T.F."/>
            <person name="Rubinstein R."/>
            <person name="Citino T."/>
        </authorList>
    </citation>
    <scope>NUCLEOTIDE SEQUENCE [LARGE SCALE GENOMIC DNA]</scope>
    <source>
        <strain evidence="6 7">831-C4</strain>
    </source>
</reference>
<dbReference type="PROSITE" id="PS50893">
    <property type="entry name" value="ABC_TRANSPORTER_2"/>
    <property type="match status" value="1"/>
</dbReference>
<dbReference type="GO" id="GO:0005524">
    <property type="term" value="F:ATP binding"/>
    <property type="evidence" value="ECO:0007669"/>
    <property type="project" value="UniProtKB-KW"/>
</dbReference>
<dbReference type="AlphaFoldDB" id="A0A291IST4"/>
<dbReference type="Proteomes" id="UP000232227">
    <property type="component" value="Chromosome"/>
</dbReference>
<keyword evidence="7" id="KW-1185">Reference proteome</keyword>
<dbReference type="Pfam" id="PF08352">
    <property type="entry name" value="oligo_HPY"/>
    <property type="match status" value="1"/>
</dbReference>
<comment type="similarity">
    <text evidence="1">Belongs to the ABC transporter superfamily.</text>
</comment>
<accession>A0A291IST4</accession>
<dbReference type="InterPro" id="IPR027417">
    <property type="entry name" value="P-loop_NTPase"/>
</dbReference>
<evidence type="ECO:0000256" key="3">
    <source>
        <dbReference type="ARBA" id="ARBA00022741"/>
    </source>
</evidence>
<dbReference type="InterPro" id="IPR003593">
    <property type="entry name" value="AAA+_ATPase"/>
</dbReference>
<evidence type="ECO:0000259" key="5">
    <source>
        <dbReference type="PROSITE" id="PS50893"/>
    </source>
</evidence>
<evidence type="ECO:0000313" key="6">
    <source>
        <dbReference type="EMBL" id="ATG97813.1"/>
    </source>
</evidence>
<dbReference type="PROSITE" id="PS00211">
    <property type="entry name" value="ABC_TRANSPORTER_1"/>
    <property type="match status" value="1"/>
</dbReference>
<name>A0A291IST4_9MOLU</name>
<dbReference type="OrthoDB" id="9779287at2"/>
<protein>
    <submittedName>
        <fullName evidence="6">ABC transporter ATP-binding protein</fullName>
    </submittedName>
</protein>
<feature type="domain" description="ABC transporter" evidence="5">
    <location>
        <begin position="19"/>
        <end position="561"/>
    </location>
</feature>
<keyword evidence="2" id="KW-0813">Transport</keyword>
<evidence type="ECO:0000256" key="4">
    <source>
        <dbReference type="ARBA" id="ARBA00022840"/>
    </source>
</evidence>
<evidence type="ECO:0000256" key="1">
    <source>
        <dbReference type="ARBA" id="ARBA00005417"/>
    </source>
</evidence>
<dbReference type="InterPro" id="IPR003439">
    <property type="entry name" value="ABC_transporter-like_ATP-bd"/>
</dbReference>
<proteinExistence type="inferred from homology"/>
<dbReference type="PANTHER" id="PTHR43776">
    <property type="entry name" value="TRANSPORT ATP-BINDING PROTEIN"/>
    <property type="match status" value="1"/>
</dbReference>
<dbReference type="RefSeq" id="WP_096863118.1">
    <property type="nucleotide sequence ID" value="NZ_CP023668.1"/>
</dbReference>
<sequence>MLEPKLHEKRVLKEPLVRLREVDITFGTGRKANKAVKDVTFDVFKGETFGLVGESGSGKTTIGRAVMGIQPISDGTIYFKDRVARGHAPDLEDLTSKIERNFEIMMDNQNAATVKINNYLEEYKRVYYKYLYSKFYDFKTKELKDYPDGRDRRIPEGVNIKDTKLVNIKKEANLKFISITIKDNLKRLIKAIRLLQKTIQFTDGLNDFIDIDKSTVDAVTRGLKDAETDVFNIKDLENQVYKHLEDMNKIREDAVNGDYTSISKFLDDLGNELKKMISIHKSISTYIAISQKKFKTVVALTSRNKHRQKWIKWVDEKIKKAQDRNNKLTEQNYEEVKAILQKESITDAVEKSKIFKDPTKKETKDLKMKMQMIFQDPASSLNDHLPVEQIIGEGLSNFPEIYKNKETVDAYVNWYNKDKEPNRQIDASQVKYRDVKHYLIAEMVKAVGMLPEHLSRYPHEFSGGQRQRIGIARALVMRPEFIVADEPISALDASIRAQVINLLTKFQKEYDLTYIFIAHDLSIVHFIADRIAVLYHGDIVELADADELFNHPLHPYTKSLLSAVPLPDPEQEKNKVHFVYEPEKEHYDYLVDFPVWREISPNHFVYANNREYAEMQKALKKQKEQSK</sequence>
<dbReference type="InterPro" id="IPR050319">
    <property type="entry name" value="ABC_transp_ATP-bind"/>
</dbReference>
<gene>
    <name evidence="6" type="ORF">CP520_00540</name>
</gene>
<evidence type="ECO:0000313" key="7">
    <source>
        <dbReference type="Proteomes" id="UP000232227"/>
    </source>
</evidence>
<organism evidence="6 7">
    <name type="scientific">Mesoplasma lactucae ATCC 49193</name>
    <dbReference type="NCBI Taxonomy" id="81460"/>
    <lineage>
        <taxon>Bacteria</taxon>
        <taxon>Bacillati</taxon>
        <taxon>Mycoplasmatota</taxon>
        <taxon>Mollicutes</taxon>
        <taxon>Entomoplasmatales</taxon>
        <taxon>Entomoplasmataceae</taxon>
        <taxon>Mesoplasma</taxon>
    </lineage>
</organism>